<comment type="similarity">
    <text evidence="1">Belongs to the peptidase M20A family.</text>
</comment>
<protein>
    <submittedName>
        <fullName evidence="8">M20/M25/M40 family metallo-hydrolase</fullName>
    </submittedName>
</protein>
<evidence type="ECO:0000256" key="3">
    <source>
        <dbReference type="ARBA" id="ARBA00022723"/>
    </source>
</evidence>
<keyword evidence="5" id="KW-0862">Zinc</keyword>
<evidence type="ECO:0000256" key="4">
    <source>
        <dbReference type="ARBA" id="ARBA00022801"/>
    </source>
</evidence>
<feature type="domain" description="Peptidase M20 dimerisation" evidence="7">
    <location>
        <begin position="236"/>
        <end position="380"/>
    </location>
</feature>
<name>A0ABR6YG01_9BURK</name>
<evidence type="ECO:0000313" key="9">
    <source>
        <dbReference type="Proteomes" id="UP000624279"/>
    </source>
</evidence>
<keyword evidence="9" id="KW-1185">Reference proteome</keyword>
<organism evidence="8 9">
    <name type="scientific">Undibacterium flavidum</name>
    <dbReference type="NCBI Taxonomy" id="2762297"/>
    <lineage>
        <taxon>Bacteria</taxon>
        <taxon>Pseudomonadati</taxon>
        <taxon>Pseudomonadota</taxon>
        <taxon>Betaproteobacteria</taxon>
        <taxon>Burkholderiales</taxon>
        <taxon>Oxalobacteraceae</taxon>
        <taxon>Undibacterium</taxon>
    </lineage>
</organism>
<dbReference type="RefSeq" id="WP_186943441.1">
    <property type="nucleotide sequence ID" value="NZ_JACOGA010000019.1"/>
</dbReference>
<dbReference type="SUPFAM" id="SSF53187">
    <property type="entry name" value="Zn-dependent exopeptidases"/>
    <property type="match status" value="1"/>
</dbReference>
<dbReference type="InterPro" id="IPR011650">
    <property type="entry name" value="Peptidase_M20_dimer"/>
</dbReference>
<dbReference type="InterPro" id="IPR036264">
    <property type="entry name" value="Bact_exopeptidase_dim_dom"/>
</dbReference>
<feature type="chain" id="PRO_5045164240" evidence="6">
    <location>
        <begin position="29"/>
        <end position="485"/>
    </location>
</feature>
<dbReference type="PANTHER" id="PTHR45962">
    <property type="entry name" value="N-FATTY-ACYL-AMINO ACID SYNTHASE/HYDROLASE PM20D1"/>
    <property type="match status" value="1"/>
</dbReference>
<sequence>MQISLNSRFTRTVLSSAVLSCAAWSASAQQPVPTSMQLATQAPPQVAAEAREILSEMIASKSIHANGSTALAQKIAARLLAAGYSQTDVQVLAPAKHPNKANVVVRLRGSGKAKPVLYIGHLDVVDAKREDWNFDPFSLTEKDGWLYGRGTIDMLGQGSAMLASLLRLKRENYVPERDIIVAFTADEEAEGEANGVEWLLKEHRSLIDAGLVINPDAGEAAIKNGKKIYLTTQTSEKIFISYAVEATDKGGHSSRPTDQNPIYRLSKGLQRLSDFSFPLHLTDTVKLYFAGRSQLESGQKKADMLAISKANPSAAVVRRLSQEVETNIMLRTTCTATEISGGHAENALPQRAKATIQCRVIPGETQAQTEAILRRVMKDDSIKISVMTPAKPTPESPPSPAIFKAVEQVTKSMWPEVIILPNMSAGASDSVFTRNAGLVTYGVDAMFDDLDDSRAHGRDERISVKGFNEEIEFVYRLMKSIAKLP</sequence>
<dbReference type="SUPFAM" id="SSF55031">
    <property type="entry name" value="Bacterial exopeptidase dimerisation domain"/>
    <property type="match status" value="1"/>
</dbReference>
<dbReference type="InterPro" id="IPR002933">
    <property type="entry name" value="Peptidase_M20"/>
</dbReference>
<feature type="signal peptide" evidence="6">
    <location>
        <begin position="1"/>
        <end position="28"/>
    </location>
</feature>
<dbReference type="NCBIfam" id="NF006596">
    <property type="entry name" value="PRK09133.1"/>
    <property type="match status" value="1"/>
</dbReference>
<keyword evidence="6" id="KW-0732">Signal</keyword>
<evidence type="ECO:0000256" key="6">
    <source>
        <dbReference type="SAM" id="SignalP"/>
    </source>
</evidence>
<dbReference type="Gene3D" id="3.30.70.360">
    <property type="match status" value="1"/>
</dbReference>
<keyword evidence="4" id="KW-0378">Hydrolase</keyword>
<evidence type="ECO:0000259" key="7">
    <source>
        <dbReference type="Pfam" id="PF07687"/>
    </source>
</evidence>
<dbReference type="EMBL" id="JACOGA010000019">
    <property type="protein sequence ID" value="MBC3875472.1"/>
    <property type="molecule type" value="Genomic_DNA"/>
</dbReference>
<dbReference type="Proteomes" id="UP000624279">
    <property type="component" value="Unassembled WGS sequence"/>
</dbReference>
<dbReference type="PANTHER" id="PTHR45962:SF1">
    <property type="entry name" value="N-FATTY-ACYL-AMINO ACID SYNTHASE_HYDROLASE PM20D1"/>
    <property type="match status" value="1"/>
</dbReference>
<keyword evidence="3" id="KW-0479">Metal-binding</keyword>
<evidence type="ECO:0000313" key="8">
    <source>
        <dbReference type="EMBL" id="MBC3875472.1"/>
    </source>
</evidence>
<evidence type="ECO:0000256" key="5">
    <source>
        <dbReference type="ARBA" id="ARBA00022833"/>
    </source>
</evidence>
<proteinExistence type="inferred from homology"/>
<accession>A0ABR6YG01</accession>
<dbReference type="Gene3D" id="1.10.150.900">
    <property type="match status" value="1"/>
</dbReference>
<evidence type="ECO:0000256" key="2">
    <source>
        <dbReference type="ARBA" id="ARBA00022670"/>
    </source>
</evidence>
<dbReference type="Pfam" id="PF07687">
    <property type="entry name" value="M20_dimer"/>
    <property type="match status" value="1"/>
</dbReference>
<keyword evidence="2" id="KW-0645">Protease</keyword>
<evidence type="ECO:0000256" key="1">
    <source>
        <dbReference type="ARBA" id="ARBA00006247"/>
    </source>
</evidence>
<dbReference type="InterPro" id="IPR047177">
    <property type="entry name" value="Pept_M20A"/>
</dbReference>
<dbReference type="Pfam" id="PF01546">
    <property type="entry name" value="Peptidase_M20"/>
    <property type="match status" value="1"/>
</dbReference>
<comment type="caution">
    <text evidence="8">The sequence shown here is derived from an EMBL/GenBank/DDBJ whole genome shotgun (WGS) entry which is preliminary data.</text>
</comment>
<gene>
    <name evidence="8" type="ORF">H8K55_17920</name>
</gene>
<dbReference type="Gene3D" id="3.40.630.10">
    <property type="entry name" value="Zn peptidases"/>
    <property type="match status" value="1"/>
</dbReference>
<reference evidence="8 9" key="1">
    <citation type="submission" date="2020-08" db="EMBL/GenBank/DDBJ databases">
        <title>Novel species isolated from subtropical streams in China.</title>
        <authorList>
            <person name="Lu H."/>
        </authorList>
    </citation>
    <scope>NUCLEOTIDE SEQUENCE [LARGE SCALE GENOMIC DNA]</scope>
    <source>
        <strain evidence="8 9">LX15W</strain>
    </source>
</reference>